<name>A0AAV5MZ14_9GAMM</name>
<accession>A0AAV5MZ14</accession>
<organism evidence="1 2">
    <name type="scientific">Leminorella grimontii</name>
    <dbReference type="NCBI Taxonomy" id="82981"/>
    <lineage>
        <taxon>Bacteria</taxon>
        <taxon>Pseudomonadati</taxon>
        <taxon>Pseudomonadota</taxon>
        <taxon>Gammaproteobacteria</taxon>
        <taxon>Enterobacterales</taxon>
        <taxon>Budviciaceae</taxon>
        <taxon>Leminorella</taxon>
    </lineage>
</organism>
<evidence type="ECO:0000313" key="2">
    <source>
        <dbReference type="Proteomes" id="UP001058124"/>
    </source>
</evidence>
<keyword evidence="2" id="KW-1185">Reference proteome</keyword>
<dbReference type="EMBL" id="BRLH01000002">
    <property type="protein sequence ID" value="GKX55086.1"/>
    <property type="molecule type" value="Genomic_DNA"/>
</dbReference>
<dbReference type="RefSeq" id="WP_051155626.1">
    <property type="nucleotide sequence ID" value="NZ_BRLH01000002.1"/>
</dbReference>
<gene>
    <name evidence="1" type="ORF">SOASR030_11980</name>
</gene>
<comment type="caution">
    <text evidence="1">The sequence shown here is derived from an EMBL/GenBank/DDBJ whole genome shotgun (WGS) entry which is preliminary data.</text>
</comment>
<dbReference type="Proteomes" id="UP001058124">
    <property type="component" value="Unassembled WGS sequence"/>
</dbReference>
<sequence length="353" mass="39864">MELTLERMRQAFADLPEGYVTYEEFFSHRPIVDFYQQSIQQKRQDDAVRFLASEFSQKSLPQAALMAFLCGSLVESGASPETAFLPSANLLLAILQALEPYCAEAPSEVEEGEEDEEYIAASTHFSDVQALLANLSKEPKDRLDKLHRAADILVLPLMAMLMRSTENHRRFLENKALVALIRDCAYNNALEFSDLHYLELSAQLTYEDIVVVLPTSRTGLLVRIHAANNTFHALTLLQPLMAEHAAALRLGRVNPDVLQPESVEYARYSWLSAVAYQGGELKNSLALAWGEPPLYSHPRRGGKVVLFAVEDEEKNYLKRSWNNFCSVIHEEQRASATFIRYLTEEEVSLYMAG</sequence>
<dbReference type="AlphaFoldDB" id="A0AAV5MZ14"/>
<proteinExistence type="predicted"/>
<evidence type="ECO:0000313" key="1">
    <source>
        <dbReference type="EMBL" id="GKX55086.1"/>
    </source>
</evidence>
<protein>
    <submittedName>
        <fullName evidence="1">Uncharacterized protein</fullName>
    </submittedName>
</protein>
<reference evidence="1" key="1">
    <citation type="submission" date="2022-06" db="EMBL/GenBank/DDBJ databases">
        <title>Draft genome sequences of Leminorella grimontii str. JCM5902.</title>
        <authorList>
            <person name="Wakabayashi Y."/>
            <person name="Kojima K."/>
        </authorList>
    </citation>
    <scope>NUCLEOTIDE SEQUENCE</scope>
    <source>
        <strain evidence="1">JCM 5902</strain>
    </source>
</reference>